<dbReference type="EMBL" id="AVGG01000016">
    <property type="protein sequence ID" value="ESU27078.1"/>
    <property type="molecule type" value="Genomic_DNA"/>
</dbReference>
<name>V6SK40_9FLAO</name>
<dbReference type="PATRIC" id="fig|1341181.4.peg.2220"/>
<gene>
    <name evidence="1" type="ORF">FLJC2902T_22560</name>
</gene>
<comment type="caution">
    <text evidence="1">The sequence shown here is derived from an EMBL/GenBank/DDBJ whole genome shotgun (WGS) entry which is preliminary data.</text>
</comment>
<protein>
    <submittedName>
        <fullName evidence="1">Uncharacterized protein</fullName>
    </submittedName>
</protein>
<keyword evidence="2" id="KW-1185">Reference proteome</keyword>
<dbReference type="AlphaFoldDB" id="V6SK40"/>
<dbReference type="InterPro" id="IPR036388">
    <property type="entry name" value="WH-like_DNA-bd_sf"/>
</dbReference>
<evidence type="ECO:0000313" key="2">
    <source>
        <dbReference type="Proteomes" id="UP000018004"/>
    </source>
</evidence>
<dbReference type="Gene3D" id="1.10.10.10">
    <property type="entry name" value="Winged helix-like DNA-binding domain superfamily/Winged helix DNA-binding domain"/>
    <property type="match status" value="1"/>
</dbReference>
<sequence>MIDIDNIEIKYISNLIPNILLSKLIKFDITTISNLKSLDEKEFCKYPTVGKKVVEELIILKKYIQNNENIILSEYNKISPKTLPYEYDNVDDNIISLLEKIIKDFTSLVENFTYKSDKTREREIRNIDILKKSFGIESKQYSHDKIAKRYRLHRERIRQIISNELIPDLQKLLNGELVEDWNCKINTNITDKFLSYRKELVGEQIINQKRIIEWLQDYGIAKINYNILELLLNIWEYEKVSVSKHYFLKNNIIYTQKSVNNDIYLNVATKIFALLRNNVLPLHFDDIVIDILDDYVVDDNFIKTVCKTINEIEIIDDNVYQIKFENLASINNYVYRLLYEKKKVLSYEELLHLINKRLTLTNNEITLESLKQTLRQDKNIIPLGKTGKWTLKESNVSIESQVNLILKSCRILDKPLNIDEITDFINNNLNRKDVTKRSVSSNLRNYKKNFIKISGNQFILSELKEKYKNEIVKTKKPVKKNGALKIDEVKKCCVKVLEKQPNNSIKLIELVKTILLLEKNYSKMDVYRCITNNPLSFNKFTDHSGTKYVSLLEVINDKKNNFNKYSWNELKNILEKELNNIFNSNIQKTYPTTLSDALDSFFKLLTFDISKNCPENSDLAERIIPTLNKFYFGSSDRNDKLNYLKQIVTSQEAFFKKLLFITDPNSYNSIKSSKKGFGSVIDHLAKIDPKKNRYKDLNSSSQFEFGKHCSRAYNNRNIDAHNANFWTETEIIETKISCLVFMIYGSIEYYNEIMKF</sequence>
<accession>V6SK40</accession>
<dbReference type="OrthoDB" id="1385780at2"/>
<proteinExistence type="predicted"/>
<dbReference type="Proteomes" id="UP000018004">
    <property type="component" value="Unassembled WGS sequence"/>
</dbReference>
<evidence type="ECO:0000313" key="1">
    <source>
        <dbReference type="EMBL" id="ESU27078.1"/>
    </source>
</evidence>
<dbReference type="STRING" id="1341181.FLJC2902T_22560"/>
<reference evidence="1 2" key="1">
    <citation type="submission" date="2013-08" db="EMBL/GenBank/DDBJ databases">
        <title>Flavobacterium limnosediminis JC2902 genome sequencing.</title>
        <authorList>
            <person name="Lee K."/>
            <person name="Yi H."/>
            <person name="Park S."/>
            <person name="Chun J."/>
        </authorList>
    </citation>
    <scope>NUCLEOTIDE SEQUENCE [LARGE SCALE GENOMIC DNA]</scope>
    <source>
        <strain evidence="1 2">JC2902</strain>
    </source>
</reference>
<dbReference type="eggNOG" id="ENOG5034824">
    <property type="taxonomic scope" value="Bacteria"/>
</dbReference>
<organism evidence="1 2">
    <name type="scientific">Flavobacterium limnosediminis JC2902</name>
    <dbReference type="NCBI Taxonomy" id="1341181"/>
    <lineage>
        <taxon>Bacteria</taxon>
        <taxon>Pseudomonadati</taxon>
        <taxon>Bacteroidota</taxon>
        <taxon>Flavobacteriia</taxon>
        <taxon>Flavobacteriales</taxon>
        <taxon>Flavobacteriaceae</taxon>
        <taxon>Flavobacterium</taxon>
    </lineage>
</organism>
<dbReference type="RefSeq" id="WP_023579832.1">
    <property type="nucleotide sequence ID" value="NZ_AVGG01000016.1"/>
</dbReference>